<name>A0A1I2CNG6_9BACI</name>
<dbReference type="EC" id="4.2.1.75" evidence="3 9"/>
<comment type="similarity">
    <text evidence="2 9">Belongs to the uroporphyrinogen-III synthase family.</text>
</comment>
<evidence type="ECO:0000256" key="5">
    <source>
        <dbReference type="ARBA" id="ARBA00023244"/>
    </source>
</evidence>
<dbReference type="Gene3D" id="3.40.50.10090">
    <property type="match status" value="2"/>
</dbReference>
<keyword evidence="5 9" id="KW-0627">Porphyrin biosynthesis</keyword>
<proteinExistence type="inferred from homology"/>
<dbReference type="InterPro" id="IPR003754">
    <property type="entry name" value="4pyrrol_synth_uPrphyn_synth"/>
</dbReference>
<dbReference type="Pfam" id="PF02602">
    <property type="entry name" value="HEM4"/>
    <property type="match status" value="1"/>
</dbReference>
<sequence>MIEKPLAGRSILVTRSSRQAPSFVRLIEEEGGSAETIPLIKTVPLPSQWDNQVRRLQESLRYDWIVFTSVNTVAFFKKALKESGSSFPSGAKIAAIGEKTMLALEEEGWEPEVVPKQYVAEDLASVLKTKVKAGDKVLFPKSELARDVIPAILRESGAAIDEMPLYTSTAFEENKEKLQRVIASQKIDIFTFTSPSIVRTFTTFVNEALPPSSWNEKPAVCIGPVTEKEAADQGFKHRYMSSPYTMEGMMNVLMTHFGNGKKRK</sequence>
<dbReference type="PANTHER" id="PTHR38042">
    <property type="entry name" value="UROPORPHYRINOGEN-III SYNTHASE, CHLOROPLASTIC"/>
    <property type="match status" value="1"/>
</dbReference>
<accession>A0A1I2CNG6</accession>
<reference evidence="11 12" key="1">
    <citation type="submission" date="2016-10" db="EMBL/GenBank/DDBJ databases">
        <authorList>
            <person name="de Groot N.N."/>
        </authorList>
    </citation>
    <scope>NUCLEOTIDE SEQUENCE [LARGE SCALE GENOMIC DNA]</scope>
    <source>
        <strain evidence="11 12">DSM 23995</strain>
    </source>
</reference>
<dbReference type="AlphaFoldDB" id="A0A1I2CNG6"/>
<dbReference type="SUPFAM" id="SSF69618">
    <property type="entry name" value="HemD-like"/>
    <property type="match status" value="1"/>
</dbReference>
<dbReference type="InterPro" id="IPR039793">
    <property type="entry name" value="UROS/Hem4"/>
</dbReference>
<comment type="pathway">
    <text evidence="1 9">Porphyrin-containing compound metabolism; protoporphyrin-IX biosynthesis; coproporphyrinogen-III from 5-aminolevulinate: step 3/4.</text>
</comment>
<dbReference type="RefSeq" id="WP_091660146.1">
    <property type="nucleotide sequence ID" value="NZ_FONT01000003.1"/>
</dbReference>
<evidence type="ECO:0000256" key="9">
    <source>
        <dbReference type="RuleBase" id="RU366031"/>
    </source>
</evidence>
<feature type="domain" description="Tetrapyrrole biosynthesis uroporphyrinogen III synthase" evidence="10">
    <location>
        <begin position="23"/>
        <end position="250"/>
    </location>
</feature>
<keyword evidence="4 9" id="KW-0456">Lyase</keyword>
<gene>
    <name evidence="11" type="ORF">SAMN05192532_103106</name>
</gene>
<evidence type="ECO:0000256" key="8">
    <source>
        <dbReference type="ARBA" id="ARBA00048617"/>
    </source>
</evidence>
<dbReference type="GO" id="GO:0006782">
    <property type="term" value="P:protoporphyrinogen IX biosynthetic process"/>
    <property type="evidence" value="ECO:0007669"/>
    <property type="project" value="UniProtKB-UniRule"/>
</dbReference>
<evidence type="ECO:0000259" key="10">
    <source>
        <dbReference type="Pfam" id="PF02602"/>
    </source>
</evidence>
<dbReference type="OrthoDB" id="9815856at2"/>
<evidence type="ECO:0000313" key="11">
    <source>
        <dbReference type="EMBL" id="SFE69846.1"/>
    </source>
</evidence>
<evidence type="ECO:0000256" key="4">
    <source>
        <dbReference type="ARBA" id="ARBA00023239"/>
    </source>
</evidence>
<dbReference type="PANTHER" id="PTHR38042:SF1">
    <property type="entry name" value="UROPORPHYRINOGEN-III SYNTHASE, CHLOROPLASTIC"/>
    <property type="match status" value="1"/>
</dbReference>
<dbReference type="Proteomes" id="UP000199516">
    <property type="component" value="Unassembled WGS sequence"/>
</dbReference>
<dbReference type="EMBL" id="FONT01000003">
    <property type="protein sequence ID" value="SFE69846.1"/>
    <property type="molecule type" value="Genomic_DNA"/>
</dbReference>
<evidence type="ECO:0000256" key="2">
    <source>
        <dbReference type="ARBA" id="ARBA00008133"/>
    </source>
</evidence>
<evidence type="ECO:0000256" key="6">
    <source>
        <dbReference type="ARBA" id="ARBA00037589"/>
    </source>
</evidence>
<dbReference type="GO" id="GO:0004852">
    <property type="term" value="F:uroporphyrinogen-III synthase activity"/>
    <property type="evidence" value="ECO:0007669"/>
    <property type="project" value="UniProtKB-UniRule"/>
</dbReference>
<protein>
    <recommendedName>
        <fullName evidence="7 9">Uroporphyrinogen-III synthase</fullName>
        <ecNumber evidence="3 9">4.2.1.75</ecNumber>
    </recommendedName>
</protein>
<dbReference type="GO" id="GO:0006780">
    <property type="term" value="P:uroporphyrinogen III biosynthetic process"/>
    <property type="evidence" value="ECO:0007669"/>
    <property type="project" value="UniProtKB-UniRule"/>
</dbReference>
<evidence type="ECO:0000256" key="7">
    <source>
        <dbReference type="ARBA" id="ARBA00040167"/>
    </source>
</evidence>
<organism evidence="11 12">
    <name type="scientific">Alteribacillus iranensis</name>
    <dbReference type="NCBI Taxonomy" id="930128"/>
    <lineage>
        <taxon>Bacteria</taxon>
        <taxon>Bacillati</taxon>
        <taxon>Bacillota</taxon>
        <taxon>Bacilli</taxon>
        <taxon>Bacillales</taxon>
        <taxon>Bacillaceae</taxon>
        <taxon>Alteribacillus</taxon>
    </lineage>
</organism>
<comment type="catalytic activity">
    <reaction evidence="8 9">
        <text>hydroxymethylbilane = uroporphyrinogen III + H2O</text>
        <dbReference type="Rhea" id="RHEA:18965"/>
        <dbReference type="ChEBI" id="CHEBI:15377"/>
        <dbReference type="ChEBI" id="CHEBI:57308"/>
        <dbReference type="ChEBI" id="CHEBI:57845"/>
        <dbReference type="EC" id="4.2.1.75"/>
    </reaction>
</comment>
<comment type="function">
    <text evidence="6 9">Catalyzes cyclization of the linear tetrapyrrole, hydroxymethylbilane, to the macrocyclic uroporphyrinogen III.</text>
</comment>
<dbReference type="UniPathway" id="UPA00251">
    <property type="reaction ID" value="UER00320"/>
</dbReference>
<evidence type="ECO:0000313" key="12">
    <source>
        <dbReference type="Proteomes" id="UP000199516"/>
    </source>
</evidence>
<dbReference type="InterPro" id="IPR036108">
    <property type="entry name" value="4pyrrol_syn_uPrphyn_synt_sf"/>
</dbReference>
<dbReference type="STRING" id="930128.SAMN05192532_103106"/>
<keyword evidence="12" id="KW-1185">Reference proteome</keyword>
<dbReference type="CDD" id="cd06578">
    <property type="entry name" value="HemD"/>
    <property type="match status" value="1"/>
</dbReference>
<evidence type="ECO:0000256" key="3">
    <source>
        <dbReference type="ARBA" id="ARBA00013109"/>
    </source>
</evidence>
<evidence type="ECO:0000256" key="1">
    <source>
        <dbReference type="ARBA" id="ARBA00004772"/>
    </source>
</evidence>